<evidence type="ECO:0000313" key="3">
    <source>
        <dbReference type="Proteomes" id="UP000823749"/>
    </source>
</evidence>
<keyword evidence="3" id="KW-1185">Reference proteome</keyword>
<reference evidence="2" key="1">
    <citation type="submission" date="2020-08" db="EMBL/GenBank/DDBJ databases">
        <title>Plant Genome Project.</title>
        <authorList>
            <person name="Zhang R.-G."/>
        </authorList>
    </citation>
    <scope>NUCLEOTIDE SEQUENCE</scope>
    <source>
        <strain evidence="2">WSP0</strain>
        <tissue evidence="2">Leaf</tissue>
    </source>
</reference>
<evidence type="ECO:0000256" key="1">
    <source>
        <dbReference type="SAM" id="MobiDB-lite"/>
    </source>
</evidence>
<accession>A0AAV6HIR7</accession>
<gene>
    <name evidence="2" type="ORF">RHGRI_038948</name>
</gene>
<dbReference type="PANTHER" id="PTHR31170">
    <property type="entry name" value="BNAC04G53230D PROTEIN"/>
    <property type="match status" value="1"/>
</dbReference>
<dbReference type="Pfam" id="PF03140">
    <property type="entry name" value="DUF247"/>
    <property type="match status" value="1"/>
</dbReference>
<proteinExistence type="predicted"/>
<sequence length="435" mass="48539">MQFHLTEMGQGEDEEALQGLTSTIGTNISEGAYKTDSLFSSACIYRVPKELRKLKESAYTPQLIAIGPLHQKDEHLKTPFQGVKKSYTNNLLLRLTAVKMEGSETKCYEYPKVLQECVKEMKDCVDKARKCYAEELVVSDDHMLEMMLVDGCFILELLYKFDELESKTKEAKITPKEEGQEGKRYGASTSSDLSTPLLQVPSTRLLSTSSDLSTRLLQVEIAKKIAEQSQPGVTNPQSEVQVSIDVLGKRSGYLKGYGICKSTYATQSQVVPNSEDLHSQLKELIPEQQRRLNEGASQIPESSESHALREELFTSVLKPDRNGRVRTYGLGPCPSQVFGTRYTRSQEQRVKDQLRAELRAELGAELLVELCAELRQEVLRDVNDEIIQLKNQYATMAAYMKSAGHPLPPSPNGAGNGDGDHTPSLMEHNGQVDRT</sequence>
<dbReference type="AlphaFoldDB" id="A0AAV6HIR7"/>
<feature type="compositionally biased region" description="Basic and acidic residues" evidence="1">
    <location>
        <begin position="170"/>
        <end position="184"/>
    </location>
</feature>
<dbReference type="EMBL" id="JACTNZ010000047">
    <property type="protein sequence ID" value="KAG5512662.1"/>
    <property type="molecule type" value="Genomic_DNA"/>
</dbReference>
<feature type="region of interest" description="Disordered" evidence="1">
    <location>
        <begin position="170"/>
        <end position="192"/>
    </location>
</feature>
<evidence type="ECO:0000313" key="2">
    <source>
        <dbReference type="EMBL" id="KAG5512662.1"/>
    </source>
</evidence>
<comment type="caution">
    <text evidence="2">The sequence shown here is derived from an EMBL/GenBank/DDBJ whole genome shotgun (WGS) entry which is preliminary data.</text>
</comment>
<dbReference type="InterPro" id="IPR004158">
    <property type="entry name" value="DUF247_pln"/>
</dbReference>
<dbReference type="PANTHER" id="PTHR31170:SF25">
    <property type="entry name" value="BNAA09G04570D PROTEIN"/>
    <property type="match status" value="1"/>
</dbReference>
<organism evidence="2 3">
    <name type="scientific">Rhododendron griersonianum</name>
    <dbReference type="NCBI Taxonomy" id="479676"/>
    <lineage>
        <taxon>Eukaryota</taxon>
        <taxon>Viridiplantae</taxon>
        <taxon>Streptophyta</taxon>
        <taxon>Embryophyta</taxon>
        <taxon>Tracheophyta</taxon>
        <taxon>Spermatophyta</taxon>
        <taxon>Magnoliopsida</taxon>
        <taxon>eudicotyledons</taxon>
        <taxon>Gunneridae</taxon>
        <taxon>Pentapetalae</taxon>
        <taxon>asterids</taxon>
        <taxon>Ericales</taxon>
        <taxon>Ericaceae</taxon>
        <taxon>Ericoideae</taxon>
        <taxon>Rhodoreae</taxon>
        <taxon>Rhododendron</taxon>
    </lineage>
</organism>
<feature type="region of interest" description="Disordered" evidence="1">
    <location>
        <begin position="403"/>
        <end position="435"/>
    </location>
</feature>
<protein>
    <submittedName>
        <fullName evidence="2">Uncharacterized protein</fullName>
    </submittedName>
</protein>
<name>A0AAV6HIR7_9ERIC</name>
<dbReference type="Proteomes" id="UP000823749">
    <property type="component" value="Unassembled WGS sequence"/>
</dbReference>